<feature type="region of interest" description="Disordered" evidence="1">
    <location>
        <begin position="139"/>
        <end position="158"/>
    </location>
</feature>
<name>A0A066WS68_TILAU</name>
<feature type="compositionally biased region" description="Polar residues" evidence="1">
    <location>
        <begin position="249"/>
        <end position="260"/>
    </location>
</feature>
<dbReference type="RefSeq" id="XP_013246404.1">
    <property type="nucleotide sequence ID" value="XM_013390950.1"/>
</dbReference>
<reference evidence="3 4" key="1">
    <citation type="submission" date="2014-05" db="EMBL/GenBank/DDBJ databases">
        <title>Draft genome sequence of a rare smut relative, Tilletiaria anomala UBC 951.</title>
        <authorList>
            <consortium name="DOE Joint Genome Institute"/>
            <person name="Toome M."/>
            <person name="Kuo A."/>
            <person name="Henrissat B."/>
            <person name="Lipzen A."/>
            <person name="Tritt A."/>
            <person name="Yoshinaga Y."/>
            <person name="Zane M."/>
            <person name="Barry K."/>
            <person name="Grigoriev I.V."/>
            <person name="Spatafora J.W."/>
            <person name="Aimea M.C."/>
        </authorList>
    </citation>
    <scope>NUCLEOTIDE SEQUENCE [LARGE SCALE GENOMIC DNA]</scope>
    <source>
        <strain evidence="3 4">UBC 951</strain>
    </source>
</reference>
<dbReference type="InParanoid" id="A0A066WS68"/>
<sequence>MESPMAAQPSSSAPSDPVYGRLNIQPLFRAAACSQQYVRWSYTGTQSSSANLTIFTSTSNFPTEHGVPVENSAQQTQVISDTVPINIGYFNWSPVNVPPGTYKLQISVPDSHLSSTSSLFDILSSSNTKCLSSTSIKYTGNESEGEIDGSRASGSGDGASTKLRTVVPAIAVPVFVIGMLALTIIYWRRKHHRHQKALSARIYRSSALPPLEGPYRDAYDSATAAGSKRLPSPWSERLGGFPSPKSPPRATSTQKLNDNDSGAFGYADAYAYSIRDNNNSSKHRSVASYRNDPSQTRDKDSWSDFENDDAESRASDAFEDTQDGGPYMPKSPAGVYHHFMHSAASDRPASLQHMQMRPDALVAGMDAHLIDPQVGTGGYAHAHGCEEPSSPRSPSSPTNHSFSLLRKPVPTFAASRDASAAYAADGHLNDVDGSPAAGKAREHDFFADTQAPAAAFTVARHHDSSPHAISGGVGVNETLAHQAATVGKAQHQLAVNGPVSYF</sequence>
<protein>
    <submittedName>
        <fullName evidence="3">Uncharacterized protein</fullName>
    </submittedName>
</protein>
<keyword evidence="2" id="KW-0472">Membrane</keyword>
<keyword evidence="2" id="KW-0812">Transmembrane</keyword>
<keyword evidence="4" id="KW-1185">Reference proteome</keyword>
<dbReference type="GeneID" id="25263432"/>
<feature type="compositionally biased region" description="Low complexity" evidence="1">
    <location>
        <begin position="388"/>
        <end position="397"/>
    </location>
</feature>
<gene>
    <name evidence="3" type="ORF">K437DRAFT_252892</name>
</gene>
<organism evidence="3 4">
    <name type="scientific">Tilletiaria anomala (strain ATCC 24038 / CBS 436.72 / UBC 951)</name>
    <dbReference type="NCBI Taxonomy" id="1037660"/>
    <lineage>
        <taxon>Eukaryota</taxon>
        <taxon>Fungi</taxon>
        <taxon>Dikarya</taxon>
        <taxon>Basidiomycota</taxon>
        <taxon>Ustilaginomycotina</taxon>
        <taxon>Exobasidiomycetes</taxon>
        <taxon>Georgefischeriales</taxon>
        <taxon>Tilletiariaceae</taxon>
        <taxon>Tilletiaria</taxon>
    </lineage>
</organism>
<proteinExistence type="predicted"/>
<feature type="region of interest" description="Disordered" evidence="1">
    <location>
        <begin position="222"/>
        <end position="260"/>
    </location>
</feature>
<evidence type="ECO:0000256" key="1">
    <source>
        <dbReference type="SAM" id="MobiDB-lite"/>
    </source>
</evidence>
<feature type="transmembrane region" description="Helical" evidence="2">
    <location>
        <begin position="166"/>
        <end position="187"/>
    </location>
</feature>
<evidence type="ECO:0000313" key="4">
    <source>
        <dbReference type="Proteomes" id="UP000027361"/>
    </source>
</evidence>
<feature type="region of interest" description="Disordered" evidence="1">
    <location>
        <begin position="378"/>
        <end position="403"/>
    </location>
</feature>
<evidence type="ECO:0000313" key="3">
    <source>
        <dbReference type="EMBL" id="KDN53530.1"/>
    </source>
</evidence>
<evidence type="ECO:0000256" key="2">
    <source>
        <dbReference type="SAM" id="Phobius"/>
    </source>
</evidence>
<keyword evidence="2" id="KW-1133">Transmembrane helix</keyword>
<comment type="caution">
    <text evidence="3">The sequence shown here is derived from an EMBL/GenBank/DDBJ whole genome shotgun (WGS) entry which is preliminary data.</text>
</comment>
<dbReference type="AlphaFoldDB" id="A0A066WS68"/>
<feature type="region of interest" description="Disordered" evidence="1">
    <location>
        <begin position="280"/>
        <end position="325"/>
    </location>
</feature>
<dbReference type="Proteomes" id="UP000027361">
    <property type="component" value="Unassembled WGS sequence"/>
</dbReference>
<dbReference type="HOGENOM" id="CLU_543132_0_0_1"/>
<dbReference type="EMBL" id="JMSN01000001">
    <property type="protein sequence ID" value="KDN53530.1"/>
    <property type="molecule type" value="Genomic_DNA"/>
</dbReference>
<accession>A0A066WS68</accession>